<dbReference type="EMBL" id="JAOAOG010000016">
    <property type="protein sequence ID" value="KAJ6254883.1"/>
    <property type="molecule type" value="Genomic_DNA"/>
</dbReference>
<evidence type="ECO:0000313" key="2">
    <source>
        <dbReference type="EMBL" id="KAJ6254883.1"/>
    </source>
</evidence>
<protein>
    <submittedName>
        <fullName evidence="2">Uncharacterized protein</fullName>
    </submittedName>
</protein>
<name>A0ABQ8ZDA7_9EUKA</name>
<reference evidence="2" key="1">
    <citation type="submission" date="2022-08" db="EMBL/GenBank/DDBJ databases">
        <title>Novel sulfate-reducing endosymbionts in the free-living metamonad Anaeramoeba.</title>
        <authorList>
            <person name="Jerlstrom-Hultqvist J."/>
            <person name="Cepicka I."/>
            <person name="Gallot-Lavallee L."/>
            <person name="Salas-Leiva D."/>
            <person name="Curtis B.A."/>
            <person name="Zahonova K."/>
            <person name="Pipaliya S."/>
            <person name="Dacks J."/>
            <person name="Roger A.J."/>
        </authorList>
    </citation>
    <scope>NUCLEOTIDE SEQUENCE</scope>
    <source>
        <strain evidence="2">Schooner1</strain>
    </source>
</reference>
<feature type="region of interest" description="Disordered" evidence="1">
    <location>
        <begin position="196"/>
        <end position="269"/>
    </location>
</feature>
<proteinExistence type="predicted"/>
<evidence type="ECO:0000256" key="1">
    <source>
        <dbReference type="SAM" id="MobiDB-lite"/>
    </source>
</evidence>
<gene>
    <name evidence="2" type="ORF">M0813_11931</name>
</gene>
<evidence type="ECO:0000313" key="3">
    <source>
        <dbReference type="Proteomes" id="UP001150062"/>
    </source>
</evidence>
<organism evidence="2 3">
    <name type="scientific">Anaeramoeba flamelloides</name>
    <dbReference type="NCBI Taxonomy" id="1746091"/>
    <lineage>
        <taxon>Eukaryota</taxon>
        <taxon>Metamonada</taxon>
        <taxon>Anaeramoebidae</taxon>
        <taxon>Anaeramoeba</taxon>
    </lineage>
</organism>
<keyword evidence="3" id="KW-1185">Reference proteome</keyword>
<feature type="compositionally biased region" description="Polar residues" evidence="1">
    <location>
        <begin position="205"/>
        <end position="224"/>
    </location>
</feature>
<comment type="caution">
    <text evidence="2">The sequence shown here is derived from an EMBL/GenBank/DDBJ whole genome shotgun (WGS) entry which is preliminary data.</text>
</comment>
<feature type="region of interest" description="Disordered" evidence="1">
    <location>
        <begin position="121"/>
        <end position="152"/>
    </location>
</feature>
<feature type="compositionally biased region" description="Basic and acidic residues" evidence="1">
    <location>
        <begin position="316"/>
        <end position="334"/>
    </location>
</feature>
<accession>A0ABQ8ZDA7</accession>
<feature type="compositionally biased region" description="Low complexity" evidence="1">
    <location>
        <begin position="225"/>
        <end position="235"/>
    </location>
</feature>
<dbReference type="Proteomes" id="UP001150062">
    <property type="component" value="Unassembled WGS sequence"/>
</dbReference>
<feature type="region of interest" description="Disordered" evidence="1">
    <location>
        <begin position="306"/>
        <end position="339"/>
    </location>
</feature>
<sequence length="447" mass="53202">MFDLENKEKFKKLQLEFQNIRRFKNRLQKLIEIIPGVVEGITSQQLDQNQSNNESNKRHSKRFFMPQEIKVKRSGIKYLSELTQLKKKSIERGLSIFFEKNYHLYNTREYSREWMIFRKDKQTKGKNKSTNTSKGKRTIKTNTKTKTSTKKTRTKLNKQNIRKIKHKSLPTQNFSALKRKKRVISNTQSFRELSSCEENKLQKSPKLQKTNSFNSLSDSYDINGNQNLNLSLSQSEHQNGDEKNNKNKTNFQNKEHENPNNQQFSYYRRPKINQRPKSFSYYTKYENQTTLLNQIIFPKDQSNEKKFGKHKTNLKTIKENEKENDNENEKEKQTKRQTQTEIEMSINEETKVTNVGNSNNKENYNKNSIFEKQQLNPFGIQTNIEDLSSSFHLYESDQMDEFQKRFYEITFNNNSTDNQVILDDNIHWSTLGEIWKSGTNDIFFENN</sequence>